<dbReference type="RefSeq" id="WP_115585201.1">
    <property type="nucleotide sequence ID" value="NZ_CP025544.1"/>
</dbReference>
<evidence type="ECO:0000256" key="2">
    <source>
        <dbReference type="SAM" id="SignalP"/>
    </source>
</evidence>
<keyword evidence="1" id="KW-0040">ANK repeat</keyword>
<evidence type="ECO:0000256" key="1">
    <source>
        <dbReference type="PROSITE-ProRule" id="PRU00023"/>
    </source>
</evidence>
<feature type="repeat" description="ANK" evidence="1">
    <location>
        <begin position="259"/>
        <end position="292"/>
    </location>
</feature>
<accession>A0A345ZA69</accession>
<dbReference type="PANTHER" id="PTHR24118">
    <property type="entry name" value="POTE ANKYRIN DOMAIN"/>
    <property type="match status" value="1"/>
</dbReference>
<dbReference type="Pfam" id="PF12796">
    <property type="entry name" value="Ank_2"/>
    <property type="match status" value="2"/>
</dbReference>
<dbReference type="SUPFAM" id="SSF48403">
    <property type="entry name" value="Ankyrin repeat"/>
    <property type="match status" value="1"/>
</dbReference>
<evidence type="ECO:0000313" key="4">
    <source>
        <dbReference type="Proteomes" id="UP000254834"/>
    </source>
</evidence>
<dbReference type="SMART" id="SM00248">
    <property type="entry name" value="ANK"/>
    <property type="match status" value="7"/>
</dbReference>
<dbReference type="InterPro" id="IPR036770">
    <property type="entry name" value="Ankyrin_rpt-contain_sf"/>
</dbReference>
<feature type="repeat" description="ANK" evidence="1">
    <location>
        <begin position="171"/>
        <end position="203"/>
    </location>
</feature>
<dbReference type="PRINTS" id="PR01415">
    <property type="entry name" value="ANKYRIN"/>
</dbReference>
<feature type="repeat" description="ANK" evidence="1">
    <location>
        <begin position="332"/>
        <end position="364"/>
    </location>
</feature>
<dbReference type="OrthoDB" id="407974at2"/>
<gene>
    <name evidence="3" type="ORF">C0J27_00275</name>
</gene>
<keyword evidence="4" id="KW-1185">Reference proteome</keyword>
<feature type="repeat" description="ANK" evidence="1">
    <location>
        <begin position="138"/>
        <end position="170"/>
    </location>
</feature>
<protein>
    <submittedName>
        <fullName evidence="3">Uncharacterized protein</fullName>
    </submittedName>
</protein>
<reference evidence="3 4" key="1">
    <citation type="submission" date="2017-12" db="EMBL/GenBank/DDBJ databases">
        <title>Chromulinavorax destructans is a abundant pathogen of dominant heterotrophic picoflagllates.</title>
        <authorList>
            <person name="Deeg C.M."/>
            <person name="Zimmer M."/>
            <person name="Suttle C.A."/>
        </authorList>
    </citation>
    <scope>NUCLEOTIDE SEQUENCE [LARGE SCALE GENOMIC DNA]</scope>
    <source>
        <strain evidence="3 4">SeV1</strain>
    </source>
</reference>
<feature type="repeat" description="ANK" evidence="1">
    <location>
        <begin position="103"/>
        <end position="127"/>
    </location>
</feature>
<dbReference type="Pfam" id="PF00023">
    <property type="entry name" value="Ank"/>
    <property type="match status" value="1"/>
</dbReference>
<feature type="repeat" description="ANK" evidence="1">
    <location>
        <begin position="299"/>
        <end position="331"/>
    </location>
</feature>
<dbReference type="PANTHER" id="PTHR24118:SF99">
    <property type="entry name" value="POTE ANKYRIN DOMAIN FAMILY MEMBER 3C-RELATED"/>
    <property type="match status" value="1"/>
</dbReference>
<sequence>MKKTKILILLMLNLQLVISAAQEAAQNSQPEQQNINEEQITIDSKSIPIKNIRDVFLTTLNTASKQRKKLSEYSDPIFVYVMKHKDTDMRDIVYSWLNTQDKNGETPLHRAVSRHNDEDIIEMLLSNEFVKIDVQDINGETPLHRAVSSHNEYMASVLVYMGADLNIQNKNGQTPLHYAVLDNDTKIAWMLLNMGADLNIQNKNGQTAEQIAKTPEMKALLARAQKNIFQFAILAEDNNKERVRMLIAAGADVNIKNEFDISPLYCAVAINNDAEIARMLIDAGADVNLKADVNFENEYGLTPLYRAVSHNNKEIVKMLIDAGVNVNIQTKDRETALHLAVENNNAEIVKMLMAAGADVVTIQNKNGQTAEQIAKTPEMKAILSKK</sequence>
<proteinExistence type="predicted"/>
<dbReference type="PROSITE" id="PS50088">
    <property type="entry name" value="ANK_REPEAT"/>
    <property type="match status" value="6"/>
</dbReference>
<name>A0A345ZA69_9BACT</name>
<dbReference type="Gene3D" id="1.25.40.20">
    <property type="entry name" value="Ankyrin repeat-containing domain"/>
    <property type="match status" value="4"/>
</dbReference>
<dbReference type="InterPro" id="IPR002110">
    <property type="entry name" value="Ankyrin_rpt"/>
</dbReference>
<evidence type="ECO:0000313" key="3">
    <source>
        <dbReference type="EMBL" id="AXK60186.1"/>
    </source>
</evidence>
<feature type="chain" id="PRO_5016965410" evidence="2">
    <location>
        <begin position="25"/>
        <end position="386"/>
    </location>
</feature>
<dbReference type="Proteomes" id="UP000254834">
    <property type="component" value="Chromosome"/>
</dbReference>
<dbReference type="EMBL" id="CP025544">
    <property type="protein sequence ID" value="AXK60186.1"/>
    <property type="molecule type" value="Genomic_DNA"/>
</dbReference>
<dbReference type="KEGG" id="cdes:C0J27_00275"/>
<keyword evidence="2" id="KW-0732">Signal</keyword>
<dbReference type="PROSITE" id="PS50297">
    <property type="entry name" value="ANK_REP_REGION"/>
    <property type="match status" value="6"/>
</dbReference>
<feature type="signal peptide" evidence="2">
    <location>
        <begin position="1"/>
        <end position="24"/>
    </location>
</feature>
<organism evidence="3 4">
    <name type="scientific">Candidatus Chromulinivorax destructor</name>
    <dbReference type="NCBI Taxonomy" id="2066483"/>
    <lineage>
        <taxon>Bacteria</taxon>
        <taxon>Candidatus Babelota</taxon>
        <taxon>Candidatus Babeliae</taxon>
        <taxon>Candidatus Babeliales</taxon>
        <taxon>Candidatus Chromulinivoraceae</taxon>
        <taxon>Candidatus Chromulinivorax</taxon>
    </lineage>
</organism>
<dbReference type="AlphaFoldDB" id="A0A345ZA69"/>
<dbReference type="Pfam" id="PF13637">
    <property type="entry name" value="Ank_4"/>
    <property type="match status" value="1"/>
</dbReference>